<dbReference type="AlphaFoldDB" id="A0AB37QJR6"/>
<evidence type="ECO:0000313" key="2">
    <source>
        <dbReference type="Proteomes" id="UP000272613"/>
    </source>
</evidence>
<reference evidence="1 2" key="1">
    <citation type="submission" date="2018-08" db="EMBL/GenBank/DDBJ databases">
        <title>Recombination of ecologically and evolutionarily significant loci maintains genetic cohesion in the Pseudomonas syringae species complex.</title>
        <authorList>
            <person name="Dillon M."/>
            <person name="Thakur S."/>
            <person name="Almeida R.N.D."/>
            <person name="Weir B.S."/>
            <person name="Guttman D.S."/>
        </authorList>
    </citation>
    <scope>NUCLEOTIDE SEQUENCE [LARGE SCALE GENOMIC DNA]</scope>
    <source>
        <strain evidence="1 2">ICMP 5019</strain>
    </source>
</reference>
<dbReference type="EMBL" id="RBSH01000254">
    <property type="protein sequence ID" value="RMR97186.1"/>
    <property type="molecule type" value="Genomic_DNA"/>
</dbReference>
<comment type="caution">
    <text evidence="1">The sequence shown here is derived from an EMBL/GenBank/DDBJ whole genome shotgun (WGS) entry which is preliminary data.</text>
</comment>
<name>A0AB37QJR6_9PSED</name>
<organism evidence="1 2">
    <name type="scientific">Pseudomonas coronafaciens pv. garcae</name>
    <dbReference type="NCBI Taxonomy" id="251653"/>
    <lineage>
        <taxon>Bacteria</taxon>
        <taxon>Pseudomonadati</taxon>
        <taxon>Pseudomonadota</taxon>
        <taxon>Gammaproteobacteria</taxon>
        <taxon>Pseudomonadales</taxon>
        <taxon>Pseudomonadaceae</taxon>
        <taxon>Pseudomonas</taxon>
        <taxon>Pseudomonas coronafaciens</taxon>
    </lineage>
</organism>
<proteinExistence type="predicted"/>
<protein>
    <submittedName>
        <fullName evidence="1">Uncharacterized protein</fullName>
    </submittedName>
</protein>
<evidence type="ECO:0000313" key="1">
    <source>
        <dbReference type="EMBL" id="RMR97186.1"/>
    </source>
</evidence>
<gene>
    <name evidence="1" type="ORF">ALP74_200479</name>
</gene>
<sequence length="207" mass="22402">MQVSGDQSNGLARTDQQGLTALQVTENLFRQTDGRKCHRDRVFADSSIGTHLLGSAERGLKQTPQQRTDGAGFTGNGIRGLHLAENLRLAQHQRVQPRGHAHHVAHGSIILVNIGTGTQLFQAEVMVIGKPGQNTVCREVIMLDIQLAAVARRQDRSLTAFGQTAELLQRLDQLFGGKCHALANVDRGGLMVDTECKEGHSGSQVVT</sequence>
<dbReference type="Proteomes" id="UP000272613">
    <property type="component" value="Unassembled WGS sequence"/>
</dbReference>
<accession>A0AB37QJR6</accession>